<name>A0A1J4SBN6_9BACT</name>
<dbReference type="InterPro" id="IPR026260">
    <property type="entry name" value="Thr_Synthase_bac/arc"/>
</dbReference>
<dbReference type="Gene3D" id="3.40.50.1100">
    <property type="match status" value="2"/>
</dbReference>
<dbReference type="GO" id="GO:0004794">
    <property type="term" value="F:threonine deaminase activity"/>
    <property type="evidence" value="ECO:0007669"/>
    <property type="project" value="TreeGrafter"/>
</dbReference>
<dbReference type="AlphaFoldDB" id="A0A1J4SBN6"/>
<evidence type="ECO:0000256" key="10">
    <source>
        <dbReference type="ARBA" id="ARBA00023239"/>
    </source>
</evidence>
<dbReference type="FunFam" id="3.40.50.1100:FF:000014">
    <property type="entry name" value="Threonine synthase"/>
    <property type="match status" value="1"/>
</dbReference>
<evidence type="ECO:0000313" key="17">
    <source>
        <dbReference type="EMBL" id="OIN96146.1"/>
    </source>
</evidence>
<feature type="modified residue" description="N6-(pyridoxal phosphate)lysine" evidence="15">
    <location>
        <position position="77"/>
    </location>
</feature>
<organism evidence="17 18">
    <name type="scientific">Candidatus Desantisbacteria bacterium CG1_02_38_46</name>
    <dbReference type="NCBI Taxonomy" id="1817893"/>
    <lineage>
        <taxon>Bacteria</taxon>
        <taxon>Candidatus Desantisiibacteriota</taxon>
    </lineage>
</organism>
<sequence>MRWKGVIENYWKYLPVNKKTPVVTLLEGNTPLIEAKNISKYLCSGRVYSANRSSNLDHHNFKIYLKYEGLNPTGSFKDRGMTLAISKAKEEGFKAVICASTGNTSASAAAYAARAGLKCIVLIPKGSTALGKLSQALIHGAQVIAVNGNFDQALEVVREITEKYPVALVNSINPYRIEGQKTASFEICDVLGRAPDFQVMPVGNAGNITAYWKGYKEYKKVGKIKNLPGMCGFQASGAAPIVKGHPIKNPRTVATAIKIGNPASWKFAKQARDESGGLIDTVTDAEIIRAYKLLATLEGVFAEPASAASIAGLIKLCKKGYFAIARHDDREGCIKSSNCLIVVCILTGHGLKDPDRAIASVKAPIVVEPEIDKVMKVIKI</sequence>
<accession>A0A1J4SBN6</accession>
<evidence type="ECO:0000256" key="9">
    <source>
        <dbReference type="ARBA" id="ARBA00022898"/>
    </source>
</evidence>
<evidence type="ECO:0000256" key="5">
    <source>
        <dbReference type="ARBA" id="ARBA00013028"/>
    </source>
</evidence>
<evidence type="ECO:0000256" key="1">
    <source>
        <dbReference type="ARBA" id="ARBA00001933"/>
    </source>
</evidence>
<evidence type="ECO:0000256" key="6">
    <source>
        <dbReference type="ARBA" id="ARBA00018679"/>
    </source>
</evidence>
<dbReference type="InterPro" id="IPR000634">
    <property type="entry name" value="Ser/Thr_deHydtase_PyrdxlP-BS"/>
</dbReference>
<proteinExistence type="inferred from homology"/>
<evidence type="ECO:0000256" key="3">
    <source>
        <dbReference type="ARBA" id="ARBA00004979"/>
    </source>
</evidence>
<dbReference type="PIRSF" id="PIRSF038945">
    <property type="entry name" value="Thr_synthase"/>
    <property type="match status" value="1"/>
</dbReference>
<comment type="pathway">
    <text evidence="3 13">Amino-acid biosynthesis; L-threonine biosynthesis; L-threonine from L-aspartate: step 5/5.</text>
</comment>
<evidence type="ECO:0000259" key="16">
    <source>
        <dbReference type="Pfam" id="PF00291"/>
    </source>
</evidence>
<evidence type="ECO:0000256" key="12">
    <source>
        <dbReference type="NCBIfam" id="TIGR00260"/>
    </source>
</evidence>
<dbReference type="InterPro" id="IPR004450">
    <property type="entry name" value="Thr_synthase-like"/>
</dbReference>
<dbReference type="GO" id="GO:0006567">
    <property type="term" value="P:L-threonine catabolic process"/>
    <property type="evidence" value="ECO:0007669"/>
    <property type="project" value="TreeGrafter"/>
</dbReference>
<evidence type="ECO:0000256" key="14">
    <source>
        <dbReference type="PIRSR" id="PIRSR038945-1"/>
    </source>
</evidence>
<dbReference type="GO" id="GO:0004795">
    <property type="term" value="F:threonine synthase activity"/>
    <property type="evidence" value="ECO:0007669"/>
    <property type="project" value="UniProtKB-UniRule"/>
</dbReference>
<dbReference type="GO" id="GO:0009097">
    <property type="term" value="P:isoleucine biosynthetic process"/>
    <property type="evidence" value="ECO:0007669"/>
    <property type="project" value="TreeGrafter"/>
</dbReference>
<evidence type="ECO:0000256" key="4">
    <source>
        <dbReference type="ARBA" id="ARBA00005517"/>
    </source>
</evidence>
<dbReference type="Proteomes" id="UP000182278">
    <property type="component" value="Unassembled WGS sequence"/>
</dbReference>
<feature type="binding site" evidence="14">
    <location>
        <position position="103"/>
    </location>
    <ligand>
        <name>pyridoxal 5'-phosphate</name>
        <dbReference type="ChEBI" id="CHEBI:597326"/>
    </ligand>
</feature>
<comment type="caution">
    <text evidence="17">The sequence shown here is derived from an EMBL/GenBank/DDBJ whole genome shotgun (WGS) entry which is preliminary data.</text>
</comment>
<dbReference type="GO" id="GO:0009088">
    <property type="term" value="P:threonine biosynthetic process"/>
    <property type="evidence" value="ECO:0007669"/>
    <property type="project" value="UniProtKB-UniRule"/>
</dbReference>
<evidence type="ECO:0000313" key="18">
    <source>
        <dbReference type="Proteomes" id="UP000182278"/>
    </source>
</evidence>
<dbReference type="InterPro" id="IPR036052">
    <property type="entry name" value="TrpB-like_PALP_sf"/>
</dbReference>
<dbReference type="EC" id="4.2.3.1" evidence="5 12"/>
<dbReference type="PROSITE" id="PS00165">
    <property type="entry name" value="DEHYDRATASE_SER_THR"/>
    <property type="match status" value="1"/>
</dbReference>
<evidence type="ECO:0000256" key="8">
    <source>
        <dbReference type="ARBA" id="ARBA00022697"/>
    </source>
</evidence>
<dbReference type="NCBIfam" id="TIGR00260">
    <property type="entry name" value="thrC"/>
    <property type="match status" value="1"/>
</dbReference>
<keyword evidence="7 13" id="KW-0028">Amino-acid biosynthesis</keyword>
<dbReference type="PANTHER" id="PTHR48078:SF6">
    <property type="entry name" value="L-THREONINE DEHYDRATASE CATABOLIC TDCB"/>
    <property type="match status" value="1"/>
</dbReference>
<comment type="function">
    <text evidence="2 13">Catalyzes the gamma-elimination of phosphate from L-phosphohomoserine and the beta-addition of water to produce L-threonine.</text>
</comment>
<comment type="cofactor">
    <cofactor evidence="1 13 14">
        <name>pyridoxal 5'-phosphate</name>
        <dbReference type="ChEBI" id="CHEBI:597326"/>
    </cofactor>
</comment>
<reference evidence="17 18" key="1">
    <citation type="journal article" date="2016" name="Environ. Microbiol.">
        <title>Genomic resolution of a cold subsurface aquifer community provides metabolic insights for novel microbes adapted to high CO concentrations.</title>
        <authorList>
            <person name="Probst A.J."/>
            <person name="Castelle C.J."/>
            <person name="Singh A."/>
            <person name="Brown C.T."/>
            <person name="Anantharaman K."/>
            <person name="Sharon I."/>
            <person name="Hug L.A."/>
            <person name="Burstein D."/>
            <person name="Emerson J.B."/>
            <person name="Thomas B.C."/>
            <person name="Banfield J.F."/>
        </authorList>
    </citation>
    <scope>NUCLEOTIDE SEQUENCE [LARGE SCALE GENOMIC DNA]</scope>
    <source>
        <strain evidence="17">CG1_02_38_46</strain>
    </source>
</reference>
<feature type="binding site" evidence="14">
    <location>
        <begin position="203"/>
        <end position="207"/>
    </location>
    <ligand>
        <name>pyridoxal 5'-phosphate</name>
        <dbReference type="ChEBI" id="CHEBI:597326"/>
    </ligand>
</feature>
<dbReference type="GO" id="GO:0006565">
    <property type="term" value="P:L-serine catabolic process"/>
    <property type="evidence" value="ECO:0007669"/>
    <property type="project" value="TreeGrafter"/>
</dbReference>
<comment type="similarity">
    <text evidence="4 13">Belongs to the threonine synthase family.</text>
</comment>
<evidence type="ECO:0000256" key="2">
    <source>
        <dbReference type="ARBA" id="ARBA00003648"/>
    </source>
</evidence>
<protein>
    <recommendedName>
        <fullName evidence="6 12">Threonine synthase</fullName>
        <ecNumber evidence="5 12">4.2.3.1</ecNumber>
    </recommendedName>
</protein>
<dbReference type="InterPro" id="IPR050147">
    <property type="entry name" value="Ser/Thr_Dehydratase"/>
</dbReference>
<gene>
    <name evidence="17" type="ORF">AUJ66_07265</name>
</gene>
<dbReference type="SUPFAM" id="SSF53686">
    <property type="entry name" value="Tryptophan synthase beta subunit-like PLP-dependent enzymes"/>
    <property type="match status" value="1"/>
</dbReference>
<dbReference type="PANTHER" id="PTHR48078">
    <property type="entry name" value="THREONINE DEHYDRATASE, MITOCHONDRIAL-RELATED"/>
    <property type="match status" value="1"/>
</dbReference>
<dbReference type="InterPro" id="IPR001926">
    <property type="entry name" value="TrpB-like_PALP"/>
</dbReference>
<dbReference type="STRING" id="1817893.AUJ66_07265"/>
<dbReference type="UniPathway" id="UPA00050">
    <property type="reaction ID" value="UER00065"/>
</dbReference>
<dbReference type="Pfam" id="PF00291">
    <property type="entry name" value="PALP"/>
    <property type="match status" value="1"/>
</dbReference>
<keyword evidence="10 13" id="KW-0456">Lyase</keyword>
<comment type="catalytic activity">
    <reaction evidence="11 13">
        <text>O-phospho-L-homoserine + H2O = L-threonine + phosphate</text>
        <dbReference type="Rhea" id="RHEA:10840"/>
        <dbReference type="ChEBI" id="CHEBI:15377"/>
        <dbReference type="ChEBI" id="CHEBI:43474"/>
        <dbReference type="ChEBI" id="CHEBI:57590"/>
        <dbReference type="ChEBI" id="CHEBI:57926"/>
        <dbReference type="EC" id="4.2.3.1"/>
    </reaction>
</comment>
<dbReference type="CDD" id="cd01563">
    <property type="entry name" value="Thr-synth_1"/>
    <property type="match status" value="1"/>
</dbReference>
<dbReference type="EMBL" id="MNUO01000110">
    <property type="protein sequence ID" value="OIN96146.1"/>
    <property type="molecule type" value="Genomic_DNA"/>
</dbReference>
<evidence type="ECO:0000256" key="11">
    <source>
        <dbReference type="ARBA" id="ARBA00049144"/>
    </source>
</evidence>
<evidence type="ECO:0000256" key="7">
    <source>
        <dbReference type="ARBA" id="ARBA00022605"/>
    </source>
</evidence>
<keyword evidence="9 13" id="KW-0663">Pyridoxal phosphate</keyword>
<evidence type="ECO:0000256" key="15">
    <source>
        <dbReference type="PIRSR" id="PIRSR038945-2"/>
    </source>
</evidence>
<feature type="domain" description="Tryptophan synthase beta chain-like PALP" evidence="16">
    <location>
        <begin position="23"/>
        <end position="322"/>
    </location>
</feature>
<keyword evidence="8 13" id="KW-0791">Threonine biosynthesis</keyword>
<dbReference type="GO" id="GO:0030170">
    <property type="term" value="F:pyridoxal phosphate binding"/>
    <property type="evidence" value="ECO:0007669"/>
    <property type="project" value="InterPro"/>
</dbReference>
<evidence type="ECO:0000256" key="13">
    <source>
        <dbReference type="PIRNR" id="PIRNR038945"/>
    </source>
</evidence>
<dbReference type="GO" id="GO:0003941">
    <property type="term" value="F:L-serine ammonia-lyase activity"/>
    <property type="evidence" value="ECO:0007669"/>
    <property type="project" value="TreeGrafter"/>
</dbReference>